<sequence length="84" mass="9508">MFYQCPVSICGQSRSIIYGVCFQIPAIMSHVQKGSSGCVFVWHERELDRRPRVHADDSQPVSSETKNTTDSFVYRPGHAGYQAR</sequence>
<proteinExistence type="predicted"/>
<dbReference type="AlphaFoldDB" id="A0A0E9X4I1"/>
<evidence type="ECO:0000256" key="1">
    <source>
        <dbReference type="SAM" id="MobiDB-lite"/>
    </source>
</evidence>
<feature type="region of interest" description="Disordered" evidence="1">
    <location>
        <begin position="51"/>
        <end position="84"/>
    </location>
</feature>
<feature type="compositionally biased region" description="Polar residues" evidence="1">
    <location>
        <begin position="59"/>
        <end position="71"/>
    </location>
</feature>
<organism evidence="2">
    <name type="scientific">Anguilla anguilla</name>
    <name type="common">European freshwater eel</name>
    <name type="synonym">Muraena anguilla</name>
    <dbReference type="NCBI Taxonomy" id="7936"/>
    <lineage>
        <taxon>Eukaryota</taxon>
        <taxon>Metazoa</taxon>
        <taxon>Chordata</taxon>
        <taxon>Craniata</taxon>
        <taxon>Vertebrata</taxon>
        <taxon>Euteleostomi</taxon>
        <taxon>Actinopterygii</taxon>
        <taxon>Neopterygii</taxon>
        <taxon>Teleostei</taxon>
        <taxon>Anguilliformes</taxon>
        <taxon>Anguillidae</taxon>
        <taxon>Anguilla</taxon>
    </lineage>
</organism>
<protein>
    <submittedName>
        <fullName evidence="2">Uncharacterized protein</fullName>
    </submittedName>
</protein>
<reference evidence="2" key="1">
    <citation type="submission" date="2014-11" db="EMBL/GenBank/DDBJ databases">
        <authorList>
            <person name="Amaro Gonzalez C."/>
        </authorList>
    </citation>
    <scope>NUCLEOTIDE SEQUENCE</scope>
</reference>
<name>A0A0E9X4I1_ANGAN</name>
<reference evidence="2" key="2">
    <citation type="journal article" date="2015" name="Fish Shellfish Immunol.">
        <title>Early steps in the European eel (Anguilla anguilla)-Vibrio vulnificus interaction in the gills: Role of the RtxA13 toxin.</title>
        <authorList>
            <person name="Callol A."/>
            <person name="Pajuelo D."/>
            <person name="Ebbesson L."/>
            <person name="Teles M."/>
            <person name="MacKenzie S."/>
            <person name="Amaro C."/>
        </authorList>
    </citation>
    <scope>NUCLEOTIDE SEQUENCE</scope>
</reference>
<dbReference type="EMBL" id="GBXM01010930">
    <property type="protein sequence ID" value="JAH97647.1"/>
    <property type="molecule type" value="Transcribed_RNA"/>
</dbReference>
<accession>A0A0E9X4I1</accession>
<evidence type="ECO:0000313" key="2">
    <source>
        <dbReference type="EMBL" id="JAH97647.1"/>
    </source>
</evidence>